<dbReference type="CDD" id="cd03692">
    <property type="entry name" value="mtIF2_IVc"/>
    <property type="match status" value="1"/>
</dbReference>
<dbReference type="NCBIfam" id="TIGR00231">
    <property type="entry name" value="small_GTP"/>
    <property type="match status" value="1"/>
</dbReference>
<dbReference type="Pfam" id="PF04760">
    <property type="entry name" value="IF2_N"/>
    <property type="match status" value="1"/>
</dbReference>
<feature type="compositionally biased region" description="Polar residues" evidence="11">
    <location>
        <begin position="234"/>
        <end position="247"/>
    </location>
</feature>
<evidence type="ECO:0000256" key="7">
    <source>
        <dbReference type="ARBA" id="ARBA00023128"/>
    </source>
</evidence>
<dbReference type="InterPro" id="IPR005225">
    <property type="entry name" value="Small_GTP-bd"/>
</dbReference>
<dbReference type="GO" id="GO:0003743">
    <property type="term" value="F:translation initiation factor activity"/>
    <property type="evidence" value="ECO:0007669"/>
    <property type="project" value="UniProtKB-KW"/>
</dbReference>
<feature type="region of interest" description="Disordered" evidence="11">
    <location>
        <begin position="489"/>
        <end position="515"/>
    </location>
</feature>
<feature type="region of interest" description="Disordered" evidence="11">
    <location>
        <begin position="331"/>
        <end position="394"/>
    </location>
</feature>
<keyword evidence="5" id="KW-0648">Protein biosynthesis</keyword>
<dbReference type="Gene3D" id="3.40.50.10050">
    <property type="entry name" value="Translation initiation factor IF- 2, domain 3"/>
    <property type="match status" value="1"/>
</dbReference>
<dbReference type="PANTHER" id="PTHR43381:SF20">
    <property type="entry name" value="TRANSLATION INITIATION FACTOR IF-2, MITOCHONDRIAL"/>
    <property type="match status" value="1"/>
</dbReference>
<dbReference type="GO" id="GO:0003924">
    <property type="term" value="F:GTPase activity"/>
    <property type="evidence" value="ECO:0007669"/>
    <property type="project" value="InterPro"/>
</dbReference>
<dbReference type="Proteomes" id="UP000605986">
    <property type="component" value="Unassembled WGS sequence"/>
</dbReference>
<dbReference type="EMBL" id="JAADJG010000052">
    <property type="protein sequence ID" value="KAF4456580.1"/>
    <property type="molecule type" value="Genomic_DNA"/>
</dbReference>
<evidence type="ECO:0000256" key="8">
    <source>
        <dbReference type="ARBA" id="ARBA00023134"/>
    </source>
</evidence>
<feature type="compositionally biased region" description="Low complexity" evidence="11">
    <location>
        <begin position="142"/>
        <end position="159"/>
    </location>
</feature>
<dbReference type="InterPro" id="IPR044145">
    <property type="entry name" value="IF2_II"/>
</dbReference>
<evidence type="ECO:0000256" key="6">
    <source>
        <dbReference type="ARBA" id="ARBA00022946"/>
    </source>
</evidence>
<evidence type="ECO:0000256" key="2">
    <source>
        <dbReference type="ARBA" id="ARBA00007733"/>
    </source>
</evidence>
<dbReference type="AlphaFoldDB" id="A0A8H4KSC3"/>
<feature type="compositionally biased region" description="Polar residues" evidence="11">
    <location>
        <begin position="160"/>
        <end position="177"/>
    </location>
</feature>
<dbReference type="GO" id="GO:0005525">
    <property type="term" value="F:GTP binding"/>
    <property type="evidence" value="ECO:0007669"/>
    <property type="project" value="UniProtKB-KW"/>
</dbReference>
<dbReference type="InterPro" id="IPR000795">
    <property type="entry name" value="T_Tr_GTP-bd_dom"/>
</dbReference>
<keyword evidence="8" id="KW-0342">GTP-binding</keyword>
<dbReference type="SUPFAM" id="SSF52156">
    <property type="entry name" value="Initiation factor IF2/eIF5b, domain 3"/>
    <property type="match status" value="1"/>
</dbReference>
<name>A0A8H4KSC3_9HYPO</name>
<keyword evidence="7" id="KW-0496">Mitochondrion</keyword>
<comment type="similarity">
    <text evidence="2">Belongs to the TRAFAC class translation factor GTPase superfamily. Classic translation factor GTPase family. IF-2 subfamily.</text>
</comment>
<dbReference type="InterPro" id="IPR036925">
    <property type="entry name" value="TIF_IF2_dom3_sf"/>
</dbReference>
<evidence type="ECO:0000256" key="9">
    <source>
        <dbReference type="ARBA" id="ARBA00025162"/>
    </source>
</evidence>
<evidence type="ECO:0000256" key="11">
    <source>
        <dbReference type="SAM" id="MobiDB-lite"/>
    </source>
</evidence>
<dbReference type="NCBIfam" id="TIGR00487">
    <property type="entry name" value="IF-2"/>
    <property type="match status" value="1"/>
</dbReference>
<sequence>MLRARTLQERGNSYICAFCRHKLSPRDSRLRDRHVSSVAAPTTPARAIGLSSCHPSRFHGARALSTSSVLRGPNDNGKLGGFPESGFPGGFGAGSGSFGAFANKPAQDVSKKPGELLPHELEARKKMGLPLKKPAPVPPPKVKAAPAPSPAKNSVKKSSIPQNALQGQSRGKNQPQTRDNKRPNRSNDGNNYSKQHQQEQEVKLNRPPSNPLSSSILAEAFKTDRAPAPVATPRSWSTNEPPKQTTLAWGAFSARKIDTHVPLMKDQTQAKPAESQPKDQFQKPPEATSQGDDKNVWGQLKRSRRVDEKAPGDGGFWDALETRVMNIRSRAGPSGQYQGALQDGDGWSQDAQQSQEDQSRRKSRFEMEEDDMFDKRRDKKGKRPKNVRQENYEDDDFDEDAIRRWEARQRRKAEKDAKKRLEEAAEAAPVPIFLPEYISISNLASALQIRIADFLHDLETMGFEELTEDTIMTGDTAALVAQEYGFDPTVDTGSQRDLQPRPEPEDPSSLPSRPPVVTIMGHVDHGKTTLLDWLRKSSIAAQEHGGITQHIGAFVVQMSSGKQITFLDTPGHAAFLSMRQRGANCTDIVVLVVAADDSVMPQTIEALKHATAAKVPIIVAINKIDKEDARVDQVKADLARHGVEIEDYGGDVQVVPVSGKTGKGMEDLEENIVTLSEILDVRAEADGMAEGWVLESSIKHTGKTATVLVKRGTLRLGDVIVAGKSWARIRGLRNEAGVEIPEAPPGTPVQILGWRELPDAGEQVLQAPDEGKAKTAVEYREEMAERQESSKQLAEQEQRQREKAVAAEVEAEGIETEPPETQPGINYQNFIVKADVAGSVEAVCGTVQEIGNHEVQSKILRSGAGAISEYDVDHAAASKSIILNFNLSILPHIRQRADEAGVRIIDHSVIYHVVDDVKDALADLLPVKVTQKVLGEADVLQIFAINITKRKQKNIAGCKIRNGSVKRTSLVKVFRDGEVVFDGKIDTLKHAKKDVMEMGKGTECGIGLEDFQDLQVDDQIQTYEEIREKRTL</sequence>
<feature type="compositionally biased region" description="Basic and acidic residues" evidence="11">
    <location>
        <begin position="357"/>
        <end position="366"/>
    </location>
</feature>
<dbReference type="OrthoDB" id="361630at2759"/>
<comment type="subcellular location">
    <subcellularLocation>
        <location evidence="1">Mitochondrion</location>
    </subcellularLocation>
</comment>
<evidence type="ECO:0000256" key="5">
    <source>
        <dbReference type="ARBA" id="ARBA00022917"/>
    </source>
</evidence>
<reference evidence="13" key="1">
    <citation type="submission" date="2020-01" db="EMBL/GenBank/DDBJ databases">
        <title>Identification and distribution of gene clusters putatively required for synthesis of sphingolipid metabolism inhibitors in phylogenetically diverse species of the filamentous fungus Fusarium.</title>
        <authorList>
            <person name="Kim H.-S."/>
            <person name="Busman M."/>
            <person name="Brown D.W."/>
            <person name="Divon H."/>
            <person name="Uhlig S."/>
            <person name="Proctor R.H."/>
        </authorList>
    </citation>
    <scope>NUCLEOTIDE SEQUENCE</scope>
    <source>
        <strain evidence="13">NRRL 53441</strain>
    </source>
</reference>
<dbReference type="PROSITE" id="PS01176">
    <property type="entry name" value="IF2"/>
    <property type="match status" value="1"/>
</dbReference>
<dbReference type="PANTHER" id="PTHR43381">
    <property type="entry name" value="TRANSLATION INITIATION FACTOR IF-2-RELATED"/>
    <property type="match status" value="1"/>
</dbReference>
<protein>
    <recommendedName>
        <fullName evidence="10">Translation initiation factor IF-2, mitochondrial</fullName>
    </recommendedName>
</protein>
<feature type="region of interest" description="Disordered" evidence="11">
    <location>
        <begin position="127"/>
        <end position="318"/>
    </location>
</feature>
<evidence type="ECO:0000256" key="3">
    <source>
        <dbReference type="ARBA" id="ARBA00022540"/>
    </source>
</evidence>
<dbReference type="InterPro" id="IPR006847">
    <property type="entry name" value="IF2_N"/>
</dbReference>
<dbReference type="FunFam" id="3.40.50.10050:FF:000001">
    <property type="entry name" value="Translation initiation factor IF-2"/>
    <property type="match status" value="1"/>
</dbReference>
<evidence type="ECO:0000313" key="13">
    <source>
        <dbReference type="EMBL" id="KAF4456580.1"/>
    </source>
</evidence>
<dbReference type="CDD" id="cd01887">
    <property type="entry name" value="IF2_eIF5B"/>
    <property type="match status" value="1"/>
</dbReference>
<dbReference type="FunFam" id="2.40.30.10:FF:000007">
    <property type="entry name" value="Translation initiation factor IF-2"/>
    <property type="match status" value="1"/>
</dbReference>
<dbReference type="PROSITE" id="PS51722">
    <property type="entry name" value="G_TR_2"/>
    <property type="match status" value="1"/>
</dbReference>
<dbReference type="Pfam" id="PF22042">
    <property type="entry name" value="EF-G_D2"/>
    <property type="match status" value="1"/>
</dbReference>
<dbReference type="HAMAP" id="MF_00100_B">
    <property type="entry name" value="IF_2_B"/>
    <property type="match status" value="1"/>
</dbReference>
<dbReference type="Gene3D" id="3.40.50.300">
    <property type="entry name" value="P-loop containing nucleotide triphosphate hydrolases"/>
    <property type="match status" value="1"/>
</dbReference>
<dbReference type="FunFam" id="2.40.30.10:FF:000008">
    <property type="entry name" value="Translation initiation factor IF-2"/>
    <property type="match status" value="1"/>
</dbReference>
<dbReference type="InterPro" id="IPR009000">
    <property type="entry name" value="Transl_B-barrel_sf"/>
</dbReference>
<dbReference type="CDD" id="cd03702">
    <property type="entry name" value="IF2_mtIF2_II"/>
    <property type="match status" value="1"/>
</dbReference>
<keyword evidence="4" id="KW-0547">Nucleotide-binding</keyword>
<keyword evidence="6" id="KW-0809">Transit peptide</keyword>
<organism evidence="13 14">
    <name type="scientific">Fusarium austroafricanum</name>
    <dbReference type="NCBI Taxonomy" id="2364996"/>
    <lineage>
        <taxon>Eukaryota</taxon>
        <taxon>Fungi</taxon>
        <taxon>Dikarya</taxon>
        <taxon>Ascomycota</taxon>
        <taxon>Pezizomycotina</taxon>
        <taxon>Sordariomycetes</taxon>
        <taxon>Hypocreomycetidae</taxon>
        <taxon>Hypocreales</taxon>
        <taxon>Nectriaceae</taxon>
        <taxon>Fusarium</taxon>
        <taxon>Fusarium concolor species complex</taxon>
    </lineage>
</organism>
<dbReference type="Pfam" id="PF00009">
    <property type="entry name" value="GTP_EFTU"/>
    <property type="match status" value="1"/>
</dbReference>
<dbReference type="SUPFAM" id="SSF52540">
    <property type="entry name" value="P-loop containing nucleoside triphosphate hydrolases"/>
    <property type="match status" value="1"/>
</dbReference>
<dbReference type="Gene3D" id="2.40.30.10">
    <property type="entry name" value="Translation factors"/>
    <property type="match status" value="2"/>
</dbReference>
<dbReference type="SUPFAM" id="SSF50447">
    <property type="entry name" value="Translation proteins"/>
    <property type="match status" value="2"/>
</dbReference>
<dbReference type="GO" id="GO:0005739">
    <property type="term" value="C:mitochondrion"/>
    <property type="evidence" value="ECO:0007669"/>
    <property type="project" value="UniProtKB-SubCell"/>
</dbReference>
<evidence type="ECO:0000256" key="10">
    <source>
        <dbReference type="ARBA" id="ARBA00044200"/>
    </source>
</evidence>
<feature type="domain" description="Tr-type G" evidence="12">
    <location>
        <begin position="512"/>
        <end position="680"/>
    </location>
</feature>
<feature type="compositionally biased region" description="Polar residues" evidence="11">
    <location>
        <begin position="186"/>
        <end position="195"/>
    </location>
</feature>
<dbReference type="InterPro" id="IPR000178">
    <property type="entry name" value="TF_IF2_bacterial-like"/>
</dbReference>
<dbReference type="InterPro" id="IPR053905">
    <property type="entry name" value="EF-G-like_DII"/>
</dbReference>
<dbReference type="Pfam" id="PF11987">
    <property type="entry name" value="IF-2"/>
    <property type="match status" value="1"/>
</dbReference>
<dbReference type="InterPro" id="IPR027417">
    <property type="entry name" value="P-loop_NTPase"/>
</dbReference>
<gene>
    <name evidence="13" type="ORF">F53441_1324</name>
</gene>
<evidence type="ECO:0000256" key="1">
    <source>
        <dbReference type="ARBA" id="ARBA00004173"/>
    </source>
</evidence>
<feature type="compositionally biased region" description="Basic residues" evidence="11">
    <location>
        <begin position="377"/>
        <end position="386"/>
    </location>
</feature>
<evidence type="ECO:0000259" key="12">
    <source>
        <dbReference type="PROSITE" id="PS51722"/>
    </source>
</evidence>
<evidence type="ECO:0000313" key="14">
    <source>
        <dbReference type="Proteomes" id="UP000605986"/>
    </source>
</evidence>
<feature type="compositionally biased region" description="Low complexity" evidence="11">
    <location>
        <begin position="205"/>
        <end position="215"/>
    </location>
</feature>
<comment type="caution">
    <text evidence="13">The sequence shown here is derived from an EMBL/GenBank/DDBJ whole genome shotgun (WGS) entry which is preliminary data.</text>
</comment>
<accession>A0A8H4KSC3</accession>
<keyword evidence="14" id="KW-1185">Reference proteome</keyword>
<dbReference type="InterPro" id="IPR015760">
    <property type="entry name" value="TIF_IF2"/>
</dbReference>
<comment type="function">
    <text evidence="9">One of the essential components for the initiation of protein synthesis. Protects formylmethionyl-tRNA from spontaneous hydrolysis and promotes its binding to the 30S ribosomal subunits. Also involved in the hydrolysis of GTP during the formation of the 70S ribosomal complex.</text>
</comment>
<proteinExistence type="inferred from homology"/>
<keyword evidence="3 13" id="KW-0396">Initiation factor</keyword>
<dbReference type="InterPro" id="IPR023115">
    <property type="entry name" value="TIF_IF2_dom3"/>
</dbReference>
<dbReference type="FunFam" id="3.40.50.300:FF:000019">
    <property type="entry name" value="Translation initiation factor IF-2"/>
    <property type="match status" value="1"/>
</dbReference>
<evidence type="ECO:0000256" key="4">
    <source>
        <dbReference type="ARBA" id="ARBA00022741"/>
    </source>
</evidence>